<feature type="domain" description="Myb/SANT-like" evidence="2">
    <location>
        <begin position="69"/>
        <end position="125"/>
    </location>
</feature>
<evidence type="ECO:0000313" key="3">
    <source>
        <dbReference type="EMBL" id="KAG6408212.1"/>
    </source>
</evidence>
<name>A0A8X8ZK44_SALSN</name>
<reference evidence="3" key="2">
    <citation type="submission" date="2020-08" db="EMBL/GenBank/DDBJ databases">
        <title>Plant Genome Project.</title>
        <authorList>
            <person name="Zhang R.-G."/>
        </authorList>
    </citation>
    <scope>NUCLEOTIDE SEQUENCE</scope>
    <source>
        <strain evidence="3">Huo1</strain>
        <tissue evidence="3">Leaf</tissue>
    </source>
</reference>
<dbReference type="InterPro" id="IPR024752">
    <property type="entry name" value="Myb/SANT-like_dom"/>
</dbReference>
<reference evidence="3" key="1">
    <citation type="submission" date="2018-01" db="EMBL/GenBank/DDBJ databases">
        <authorList>
            <person name="Mao J.F."/>
        </authorList>
    </citation>
    <scope>NUCLEOTIDE SEQUENCE</scope>
    <source>
        <strain evidence="3">Huo1</strain>
        <tissue evidence="3">Leaf</tissue>
    </source>
</reference>
<organism evidence="3">
    <name type="scientific">Salvia splendens</name>
    <name type="common">Scarlet sage</name>
    <dbReference type="NCBI Taxonomy" id="180675"/>
    <lineage>
        <taxon>Eukaryota</taxon>
        <taxon>Viridiplantae</taxon>
        <taxon>Streptophyta</taxon>
        <taxon>Embryophyta</taxon>
        <taxon>Tracheophyta</taxon>
        <taxon>Spermatophyta</taxon>
        <taxon>Magnoliopsida</taxon>
        <taxon>eudicotyledons</taxon>
        <taxon>Gunneridae</taxon>
        <taxon>Pentapetalae</taxon>
        <taxon>asterids</taxon>
        <taxon>lamiids</taxon>
        <taxon>Lamiales</taxon>
        <taxon>Lamiaceae</taxon>
        <taxon>Nepetoideae</taxon>
        <taxon>Mentheae</taxon>
        <taxon>Salviinae</taxon>
        <taxon>Salvia</taxon>
        <taxon>Salvia subgen. Calosphace</taxon>
        <taxon>core Calosphace</taxon>
    </lineage>
</organism>
<protein>
    <recommendedName>
        <fullName evidence="2">Myb/SANT-like domain-containing protein</fullName>
    </recommendedName>
</protein>
<dbReference type="Pfam" id="PF12776">
    <property type="entry name" value="Myb_DNA-bind_3"/>
    <property type="match status" value="1"/>
</dbReference>
<comment type="caution">
    <text evidence="3">The sequence shown here is derived from an EMBL/GenBank/DDBJ whole genome shotgun (WGS) entry which is preliminary data.</text>
</comment>
<proteinExistence type="predicted"/>
<keyword evidence="4" id="KW-1185">Reference proteome</keyword>
<dbReference type="AlphaFoldDB" id="A0A8X8ZK44"/>
<feature type="compositionally biased region" description="Low complexity" evidence="1">
    <location>
        <begin position="259"/>
        <end position="274"/>
    </location>
</feature>
<evidence type="ECO:0000259" key="2">
    <source>
        <dbReference type="Pfam" id="PF12776"/>
    </source>
</evidence>
<dbReference type="EMBL" id="PNBA02000011">
    <property type="protein sequence ID" value="KAG6408212.1"/>
    <property type="molecule type" value="Genomic_DNA"/>
</dbReference>
<evidence type="ECO:0000256" key="1">
    <source>
        <dbReference type="SAM" id="MobiDB-lite"/>
    </source>
</evidence>
<dbReference type="Proteomes" id="UP000298416">
    <property type="component" value="Unassembled WGS sequence"/>
</dbReference>
<evidence type="ECO:0000313" key="4">
    <source>
        <dbReference type="Proteomes" id="UP000298416"/>
    </source>
</evidence>
<accession>A0A8X8ZK44</accession>
<gene>
    <name evidence="3" type="ORF">SASPL_131216</name>
</gene>
<feature type="region of interest" description="Disordered" evidence="1">
    <location>
        <begin position="248"/>
        <end position="275"/>
    </location>
</feature>
<sequence length="287" mass="32704">MRRKSDKLGTRRLVFTSYFRMRSVSARMSFTGVAISNSEGLKMRMHIPQQAVYLYYGVWTMELDDVAQHAVQTKTNIMLTEVDIKQRLDFLKQRYTTFKAVTKNKGASYDVEAKVVRASDVIWEEILKKTPFAAAYYHRDDPHFPQLACLYGMDDVKEEKEVEIIVLSDCTEEIPTDEPSCYEVSGFVAEVNSPMMLPPQMIRRKLFAEDAAPQHDQESTNDVGMYFIDIAPDGRLLTHLERTRVLPRAAAAKTDDTGPSARSPNASSVASNSPLGWWPHNIRRPNF</sequence>